<dbReference type="Pfam" id="PF13600">
    <property type="entry name" value="DUF4140"/>
    <property type="match status" value="1"/>
</dbReference>
<dbReference type="NCBIfam" id="TIGR02231">
    <property type="entry name" value="mucoidy inhibitor MuiA family protein"/>
    <property type="match status" value="2"/>
</dbReference>
<dbReference type="EMBL" id="CP002349">
    <property type="protein sequence ID" value="ADR20311.1"/>
    <property type="molecule type" value="Genomic_DNA"/>
</dbReference>
<protein>
    <recommendedName>
        <fullName evidence="7">Mucoidy inhibitor MuiA family protein</fullName>
    </recommendedName>
</protein>
<evidence type="ECO:0000313" key="6">
    <source>
        <dbReference type="Proteomes" id="UP000008720"/>
    </source>
</evidence>
<dbReference type="Pfam" id="PF13715">
    <property type="entry name" value="CarbopepD_reg_2"/>
    <property type="match status" value="1"/>
</dbReference>
<keyword evidence="1" id="KW-0175">Coiled coil</keyword>
<dbReference type="Pfam" id="PF13598">
    <property type="entry name" value="DUF4139"/>
    <property type="match status" value="1"/>
</dbReference>
<dbReference type="AlphaFoldDB" id="E4TM20"/>
<keyword evidence="2" id="KW-0732">Signal</keyword>
<feature type="chain" id="PRO_5003189885" description="Mucoidy inhibitor MuiA family protein" evidence="2">
    <location>
        <begin position="20"/>
        <end position="628"/>
    </location>
</feature>
<dbReference type="OrthoDB" id="634585at2"/>
<dbReference type="InterPro" id="IPR037291">
    <property type="entry name" value="DUF4139"/>
</dbReference>
<dbReference type="PANTHER" id="PTHR31005:SF8">
    <property type="entry name" value="DUF4139 DOMAIN-CONTAINING PROTEIN"/>
    <property type="match status" value="1"/>
</dbReference>
<dbReference type="Proteomes" id="UP000008720">
    <property type="component" value="Chromosome"/>
</dbReference>
<feature type="coiled-coil region" evidence="1">
    <location>
        <begin position="102"/>
        <end position="129"/>
    </location>
</feature>
<evidence type="ECO:0000256" key="2">
    <source>
        <dbReference type="SAM" id="SignalP"/>
    </source>
</evidence>
<feature type="domain" description="DUF4140" evidence="4">
    <location>
        <begin position="35"/>
        <end position="130"/>
    </location>
</feature>
<dbReference type="STRING" id="643867.Ftrac_0302"/>
<evidence type="ECO:0000256" key="1">
    <source>
        <dbReference type="SAM" id="Coils"/>
    </source>
</evidence>
<evidence type="ECO:0008006" key="7">
    <source>
        <dbReference type="Google" id="ProtNLM"/>
    </source>
</evidence>
<accession>E4TM20</accession>
<gene>
    <name evidence="5" type="ordered locus">Ftrac_0302</name>
</gene>
<organism evidence="5 6">
    <name type="scientific">Marivirga tractuosa (strain ATCC 23168 / DSM 4126 / NBRC 15989 / NCIMB 1408 / VKM B-1430 / H-43)</name>
    <name type="common">Microscilla tractuosa</name>
    <name type="synonym">Flexibacter tractuosus</name>
    <dbReference type="NCBI Taxonomy" id="643867"/>
    <lineage>
        <taxon>Bacteria</taxon>
        <taxon>Pseudomonadati</taxon>
        <taxon>Bacteroidota</taxon>
        <taxon>Cytophagia</taxon>
        <taxon>Cytophagales</taxon>
        <taxon>Marivirgaceae</taxon>
        <taxon>Marivirga</taxon>
    </lineage>
</organism>
<dbReference type="SUPFAM" id="SSF49464">
    <property type="entry name" value="Carboxypeptidase regulatory domain-like"/>
    <property type="match status" value="1"/>
</dbReference>
<feature type="signal peptide" evidence="2">
    <location>
        <begin position="1"/>
        <end position="19"/>
    </location>
</feature>
<evidence type="ECO:0000259" key="3">
    <source>
        <dbReference type="Pfam" id="PF13598"/>
    </source>
</evidence>
<feature type="domain" description="DUF4139" evidence="3">
    <location>
        <begin position="217"/>
        <end position="621"/>
    </location>
</feature>
<dbReference type="RefSeq" id="WP_013452462.1">
    <property type="nucleotide sequence ID" value="NC_014759.1"/>
</dbReference>
<dbReference type="InterPro" id="IPR025554">
    <property type="entry name" value="DUF4140"/>
</dbReference>
<proteinExistence type="predicted"/>
<keyword evidence="6" id="KW-1185">Reference proteome</keyword>
<reference evidence="5 6" key="1">
    <citation type="journal article" date="2011" name="Stand. Genomic Sci.">
        <title>Complete genome sequence of Marivirga tractuosa type strain (H-43).</title>
        <authorList>
            <person name="Pagani I."/>
            <person name="Chertkov O."/>
            <person name="Lapidus A."/>
            <person name="Lucas S."/>
            <person name="Del Rio T.G."/>
            <person name="Tice H."/>
            <person name="Copeland A."/>
            <person name="Cheng J.F."/>
            <person name="Nolan M."/>
            <person name="Saunders E."/>
            <person name="Pitluck S."/>
            <person name="Held B."/>
            <person name="Goodwin L."/>
            <person name="Liolios K."/>
            <person name="Ovchinikova G."/>
            <person name="Ivanova N."/>
            <person name="Mavromatis K."/>
            <person name="Pati A."/>
            <person name="Chen A."/>
            <person name="Palaniappan K."/>
            <person name="Land M."/>
            <person name="Hauser L."/>
            <person name="Jeffries C.D."/>
            <person name="Detter J.C."/>
            <person name="Han C."/>
            <person name="Tapia R."/>
            <person name="Ngatchou-Djao O.D."/>
            <person name="Rohde M."/>
            <person name="Goker M."/>
            <person name="Spring S."/>
            <person name="Sikorski J."/>
            <person name="Woyke T."/>
            <person name="Bristow J."/>
            <person name="Eisen J.A."/>
            <person name="Markowitz V."/>
            <person name="Hugenholtz P."/>
            <person name="Klenk H.P."/>
            <person name="Kyrpides N.C."/>
        </authorList>
    </citation>
    <scope>NUCLEOTIDE SEQUENCE [LARGE SCALE GENOMIC DNA]</scope>
    <source>
        <strain evidence="6">ATCC 23168 / DSM 4126 / NBRC 15989 / NCIMB 1408 / VKM B-1430 / H-43</strain>
    </source>
</reference>
<dbReference type="eggNOG" id="COG1629">
    <property type="taxonomic scope" value="Bacteria"/>
</dbReference>
<dbReference type="PANTHER" id="PTHR31005">
    <property type="entry name" value="DUF4139 DOMAIN-CONTAINING PROTEIN"/>
    <property type="match status" value="1"/>
</dbReference>
<dbReference type="InterPro" id="IPR011935">
    <property type="entry name" value="CHP02231"/>
</dbReference>
<evidence type="ECO:0000313" key="5">
    <source>
        <dbReference type="EMBL" id="ADR20311.1"/>
    </source>
</evidence>
<name>E4TM20_MARTH</name>
<dbReference type="Gene3D" id="2.60.40.1120">
    <property type="entry name" value="Carboxypeptidase-like, regulatory domain"/>
    <property type="match status" value="1"/>
</dbReference>
<sequence length="628" mass="70967">MKPSLLLFIFILVSNPIYAQTGDSEKILKTETKEVTVYLQGAQIFRAGEINLRKGEHTVVLKSLSALLDPNSINVKGTGDIKILSVQHQFDYLEKEKNTKRVDSIQSIIENVESELRRKTNRIEVLNEKEILISANKNLGSENVTSNQLLQMLSLYEKELTAIKTEQSEINLEIKNLKSRLSSLNSQLIITKGNKNEKKSNILIKLEALDTANSSFEISYFVNGAGWFPKYRLNVIDITKPINLEYQAEIFQQTGEDWNNVKLRFSNGEPNQNKQAPELETWFLDYARYTNFQDNILSNLRVSNNSVKGTVMDAETGEGIPGVNVLVTGTSIGTNTDIQGNYSITMPKGSNQLRFSYIGMKTKTVNVNSSVLNVSLSSDVQQLSEVVVTGYASERSRSSNKVKIRGASSINADQSAKRMTASTIKRQTNVEFEVDEPYTIKSGSPPTYIDLKKYEMEADYRYVAIPKLDKNAYLVAGIANWDQYNLMEGEAKLFFEGSFVGTSILNANATIDTLKISLGNDKSIVIERNKIDDYNESSFIGFNRNKKLGFDIEVRNTKSQKVDLTLYDQVPVSLRDDIEVSVEKLSKANYNEKTGELRWDMEIESNKTENRMFFYDVKYPKDESIVLE</sequence>
<dbReference type="InterPro" id="IPR008969">
    <property type="entry name" value="CarboxyPept-like_regulatory"/>
</dbReference>
<evidence type="ECO:0000259" key="4">
    <source>
        <dbReference type="Pfam" id="PF13600"/>
    </source>
</evidence>
<dbReference type="KEGG" id="mtt:Ftrac_0302"/>
<dbReference type="HOGENOM" id="CLU_010457_3_0_10"/>